<dbReference type="PANTHER" id="PTHR10283">
    <property type="entry name" value="SOLUTE CARRIER FAMILY 13 MEMBER"/>
    <property type="match status" value="1"/>
</dbReference>
<dbReference type="Pfam" id="PF00939">
    <property type="entry name" value="Na_sulph_symp"/>
    <property type="match status" value="1"/>
</dbReference>
<evidence type="ECO:0000256" key="4">
    <source>
        <dbReference type="ARBA" id="ARBA00022989"/>
    </source>
</evidence>
<feature type="transmembrane region" description="Helical" evidence="6">
    <location>
        <begin position="374"/>
        <end position="394"/>
    </location>
</feature>
<feature type="transmembrane region" description="Helical" evidence="6">
    <location>
        <begin position="261"/>
        <end position="285"/>
    </location>
</feature>
<evidence type="ECO:0000256" key="2">
    <source>
        <dbReference type="ARBA" id="ARBA00006772"/>
    </source>
</evidence>
<feature type="transmembrane region" description="Helical" evidence="6">
    <location>
        <begin position="484"/>
        <end position="508"/>
    </location>
</feature>
<keyword evidence="7" id="KW-1185">Reference proteome</keyword>
<comment type="similarity">
    <text evidence="2">Belongs to the SLC13A/DASS transporter (TC 2.A.47) family. NADC subfamily.</text>
</comment>
<feature type="transmembrane region" description="Helical" evidence="6">
    <location>
        <begin position="331"/>
        <end position="350"/>
    </location>
</feature>
<feature type="transmembrane region" description="Helical" evidence="6">
    <location>
        <begin position="456"/>
        <end position="472"/>
    </location>
</feature>
<evidence type="ECO:0000313" key="7">
    <source>
        <dbReference type="Proteomes" id="UP000694924"/>
    </source>
</evidence>
<protein>
    <submittedName>
        <fullName evidence="8">Protein I'm not dead yet-like</fullName>
    </submittedName>
</protein>
<feature type="transmembrane region" description="Helical" evidence="6">
    <location>
        <begin position="60"/>
        <end position="80"/>
    </location>
</feature>
<evidence type="ECO:0000256" key="1">
    <source>
        <dbReference type="ARBA" id="ARBA00004141"/>
    </source>
</evidence>
<feature type="transmembrane region" description="Helical" evidence="6">
    <location>
        <begin position="545"/>
        <end position="563"/>
    </location>
</feature>
<reference evidence="8" key="1">
    <citation type="submission" date="2025-08" db="UniProtKB">
        <authorList>
            <consortium name="RefSeq"/>
        </authorList>
    </citation>
    <scope>IDENTIFICATION</scope>
    <source>
        <tissue evidence="8">Whole body</tissue>
    </source>
</reference>
<evidence type="ECO:0000256" key="3">
    <source>
        <dbReference type="ARBA" id="ARBA00022692"/>
    </source>
</evidence>
<proteinExistence type="inferred from homology"/>
<evidence type="ECO:0000256" key="5">
    <source>
        <dbReference type="ARBA" id="ARBA00023136"/>
    </source>
</evidence>
<feature type="transmembrane region" description="Helical" evidence="6">
    <location>
        <begin position="221"/>
        <end position="241"/>
    </location>
</feature>
<keyword evidence="3 6" id="KW-0812">Transmembrane</keyword>
<name>A0ABM1IAG7_POLDO</name>
<feature type="transmembrane region" description="Helical" evidence="6">
    <location>
        <begin position="693"/>
        <end position="712"/>
    </location>
</feature>
<feature type="transmembrane region" description="Helical" evidence="6">
    <location>
        <begin position="419"/>
        <end position="436"/>
    </location>
</feature>
<comment type="subcellular location">
    <subcellularLocation>
        <location evidence="1">Membrane</location>
        <topology evidence="1">Multi-pass membrane protein</topology>
    </subcellularLocation>
</comment>
<feature type="transmembrane region" description="Helical" evidence="6">
    <location>
        <begin position="32"/>
        <end position="53"/>
    </location>
</feature>
<feature type="transmembrane region" description="Helical" evidence="6">
    <location>
        <begin position="583"/>
        <end position="614"/>
    </location>
</feature>
<gene>
    <name evidence="8" type="primary">LOC107066780</name>
</gene>
<feature type="transmembrane region" description="Helical" evidence="6">
    <location>
        <begin position="961"/>
        <end position="981"/>
    </location>
</feature>
<feature type="transmembrane region" description="Helical" evidence="6">
    <location>
        <begin position="922"/>
        <end position="941"/>
    </location>
</feature>
<dbReference type="PANTHER" id="PTHR10283:SF82">
    <property type="entry name" value="SOLUTE CARRIER FAMILY 13 MEMBER 2"/>
    <property type="match status" value="1"/>
</dbReference>
<dbReference type="InterPro" id="IPR001898">
    <property type="entry name" value="SLC13A/DASS"/>
</dbReference>
<feature type="transmembrane region" description="Helical" evidence="6">
    <location>
        <begin position="156"/>
        <end position="179"/>
    </location>
</feature>
<keyword evidence="5 6" id="KW-0472">Membrane</keyword>
<dbReference type="GeneID" id="107066780"/>
<sequence length="1010" mass="112592">MAQRENDFVVDDEEQNSQKKEFWINTGNFFQLYWRSIFAIIWFLFLTTFLYIYDCQEVRCAFVVLLMAGYWVTEAIPVPITSMMPVVLFPIFGIMSTLETVYCYMNDAIMIFMGGLILAFATEHCNLHMRIALLVMNMLGCSHTKLLGGLCTVTTFISMWIANAATTAMMVPIVFAVLYELERYLFVILAQQGLGKVFYVKIDPEEPDADPELKPTNVTKAYFFAAAYASTFGGTGTLVGTPTNLVFKGIFEYTFPEAEPITFGTWTVACFPQMALNSFILWLHLRIVYLGFLRPKSKDAEAARIGPEGERVANQVNLVIKEKLKQIGPMSFHEIAVSVLFLTCIFLWVFRSPGFVTGWADLISNVEIKDSTPALFICLLMFYIPRDPNFIYFWSRDPQKRPWGPSEGLITWNVIKRKMPWRLVFLLGGGFAISKASNESCLAIRLGRSLLPLQTLHPLPLLAVVLLFVGTLTEVTSNVGTGNIIIPIIAHMESRCAFVILIMAGYWISEVFPMAITAMLPIILFPFLGLLSTAETCACYMNDTIMVFIGGLILAVAIEHSNLHLRIALGVMKMVGCSHARLLGGLCVVTTFISMWVSNTAATAMMLPIIFAILQELEEAGFGKVFITVPDPENPNEQILRPSKITVGYLLCIAYSSTFGGTGTLVGTGTNLTFKGIYESTFPSSNGINFTDWLIASFPQMIVNSFITWIYIRIAYLGYLRPKSKDALAATIGPEGEEITNNVIKTRYTNLGPISFHEIGVTTLFIMCIFLWVFRKPGFIRGWSEVITDIDIKDSTPVIFASILMFFIPKEPAFIHSWSKDPAKRPIKSSEGLITWKVIETKMPWSLIFLLGGGFAIAKGSVESCLAHRVGHVLVPLRHLPPIIVMAFVCLFIGIITEFTSNVGIANITLPVIAQMSIAMELHPMYLMIPATLMCSFSFRLPVGTPPNALIAVAGHIPTKWLILGGCMPSIYSLLVELLVFSTWGAYIYDINHFPAWAADIRESEDTKCT</sequence>
<accession>A0ABM1IAG7</accession>
<organism evidence="7 8">
    <name type="scientific">Polistes dominula</name>
    <name type="common">European paper wasp</name>
    <name type="synonym">Vespa dominula</name>
    <dbReference type="NCBI Taxonomy" id="743375"/>
    <lineage>
        <taxon>Eukaryota</taxon>
        <taxon>Metazoa</taxon>
        <taxon>Ecdysozoa</taxon>
        <taxon>Arthropoda</taxon>
        <taxon>Hexapoda</taxon>
        <taxon>Insecta</taxon>
        <taxon>Pterygota</taxon>
        <taxon>Neoptera</taxon>
        <taxon>Endopterygota</taxon>
        <taxon>Hymenoptera</taxon>
        <taxon>Apocrita</taxon>
        <taxon>Aculeata</taxon>
        <taxon>Vespoidea</taxon>
        <taxon>Vespidae</taxon>
        <taxon>Polistinae</taxon>
        <taxon>Polistini</taxon>
        <taxon>Polistes</taxon>
    </lineage>
</organism>
<keyword evidence="4 6" id="KW-1133">Transmembrane helix</keyword>
<evidence type="ECO:0000256" key="6">
    <source>
        <dbReference type="SAM" id="Phobius"/>
    </source>
</evidence>
<feature type="transmembrane region" description="Helical" evidence="6">
    <location>
        <begin position="514"/>
        <end position="533"/>
    </location>
</feature>
<dbReference type="Proteomes" id="UP000694924">
    <property type="component" value="Unplaced"/>
</dbReference>
<evidence type="ECO:0000313" key="8">
    <source>
        <dbReference type="RefSeq" id="XP_015177204.1"/>
    </source>
</evidence>
<feature type="transmembrane region" description="Helical" evidence="6">
    <location>
        <begin position="754"/>
        <end position="774"/>
    </location>
</feature>
<dbReference type="RefSeq" id="XP_015177204.1">
    <property type="nucleotide sequence ID" value="XM_015321718.1"/>
</dbReference>
<feature type="transmembrane region" description="Helical" evidence="6">
    <location>
        <begin position="882"/>
        <end position="910"/>
    </location>
</feature>